<dbReference type="RefSeq" id="WP_367780703.1">
    <property type="nucleotide sequence ID" value="NZ_JBFMIA010000027.1"/>
</dbReference>
<accession>A0ABV3Q7I6</accession>
<reference evidence="1 2" key="1">
    <citation type="journal article" date="1979" name="Int. J. Syst. Evol. Microbiol.">
        <title>Bacillus globisporus subsp. marinus subsp. nov.</title>
        <authorList>
            <person name="Liu H."/>
        </authorList>
    </citation>
    <scope>NUCLEOTIDE SEQUENCE [LARGE SCALE GENOMIC DNA]</scope>
    <source>
        <strain evidence="1 2">DSM 1297</strain>
    </source>
</reference>
<evidence type="ECO:0000313" key="2">
    <source>
        <dbReference type="Proteomes" id="UP001556040"/>
    </source>
</evidence>
<proteinExistence type="predicted"/>
<organism evidence="1 2">
    <name type="scientific">Jeotgalibacillus marinus</name>
    <dbReference type="NCBI Taxonomy" id="86667"/>
    <lineage>
        <taxon>Bacteria</taxon>
        <taxon>Bacillati</taxon>
        <taxon>Bacillota</taxon>
        <taxon>Bacilli</taxon>
        <taxon>Bacillales</taxon>
        <taxon>Caryophanaceae</taxon>
        <taxon>Jeotgalibacillus</taxon>
    </lineage>
</organism>
<gene>
    <name evidence="1" type="ORF">AB1471_15660</name>
</gene>
<keyword evidence="2" id="KW-1185">Reference proteome</keyword>
<dbReference type="Proteomes" id="UP001556040">
    <property type="component" value="Unassembled WGS sequence"/>
</dbReference>
<protein>
    <recommendedName>
        <fullName evidence="3">Secreted protein</fullName>
    </recommendedName>
</protein>
<comment type="caution">
    <text evidence="1">The sequence shown here is derived from an EMBL/GenBank/DDBJ whole genome shotgun (WGS) entry which is preliminary data.</text>
</comment>
<name>A0ABV3Q7I6_9BACL</name>
<evidence type="ECO:0008006" key="3">
    <source>
        <dbReference type="Google" id="ProtNLM"/>
    </source>
</evidence>
<evidence type="ECO:0000313" key="1">
    <source>
        <dbReference type="EMBL" id="MEW9503214.1"/>
    </source>
</evidence>
<dbReference type="EMBL" id="JBFMIA010000027">
    <property type="protein sequence ID" value="MEW9503214.1"/>
    <property type="molecule type" value="Genomic_DNA"/>
</dbReference>
<sequence>MVMKKSIVGLSSFVLMGGILVSTDYAKAEVPTEETNISILDNQHTEYPPVFEDVFPVIPLDEWEATFELDNSIDQHAIIEHNGVEVGTIGLSQYDAGEYARDGVGNYTITATTNLIVGPYSNDNEYDYDFQEMGFTLYILHMEKGKSKIYSPWGTIAPWNFEEFLTMPHGFGQGWLVDKVGVKNHIETKGNPAKAHFSAGIEKGWQYEDFLADVELEVEVEDDEIHVKFKYNNHR</sequence>